<keyword evidence="3" id="KW-0479">Metal-binding</keyword>
<keyword evidence="8" id="KW-1185">Reference proteome</keyword>
<dbReference type="CDD" id="cd02113">
    <property type="entry name" value="bact_SoxC_Moco"/>
    <property type="match status" value="1"/>
</dbReference>
<dbReference type="Proteomes" id="UP000192917">
    <property type="component" value="Unassembled WGS sequence"/>
</dbReference>
<dbReference type="GO" id="GO:0008482">
    <property type="term" value="F:sulfite oxidase activity"/>
    <property type="evidence" value="ECO:0007669"/>
    <property type="project" value="TreeGrafter"/>
</dbReference>
<dbReference type="SUPFAM" id="SSF56524">
    <property type="entry name" value="Oxidoreductase molybdopterin-binding domain"/>
    <property type="match status" value="1"/>
</dbReference>
<dbReference type="Pfam" id="PF03404">
    <property type="entry name" value="Mo-co_dimer"/>
    <property type="match status" value="1"/>
</dbReference>
<organism evidence="7 8">
    <name type="scientific">Tistlia consotensis USBA 355</name>
    <dbReference type="NCBI Taxonomy" id="560819"/>
    <lineage>
        <taxon>Bacteria</taxon>
        <taxon>Pseudomonadati</taxon>
        <taxon>Pseudomonadota</taxon>
        <taxon>Alphaproteobacteria</taxon>
        <taxon>Rhodospirillales</taxon>
        <taxon>Rhodovibrionaceae</taxon>
        <taxon>Tistlia</taxon>
    </lineage>
</organism>
<dbReference type="FunFam" id="3.90.420.10:FF:000006">
    <property type="entry name" value="Sulfur dehydrogenase subunit SoxC"/>
    <property type="match status" value="1"/>
</dbReference>
<evidence type="ECO:0000256" key="1">
    <source>
        <dbReference type="ARBA" id="ARBA00001924"/>
    </source>
</evidence>
<dbReference type="AlphaFoldDB" id="A0A1Y6B366"/>
<evidence type="ECO:0000259" key="5">
    <source>
        <dbReference type="Pfam" id="PF00174"/>
    </source>
</evidence>
<feature type="domain" description="Oxidoreductase molybdopterin-binding" evidence="5">
    <location>
        <begin position="125"/>
        <end position="285"/>
    </location>
</feature>
<dbReference type="GO" id="GO:0030151">
    <property type="term" value="F:molybdenum ion binding"/>
    <property type="evidence" value="ECO:0007669"/>
    <property type="project" value="InterPro"/>
</dbReference>
<name>A0A1Y6B366_9PROT</name>
<evidence type="ECO:0000256" key="2">
    <source>
        <dbReference type="ARBA" id="ARBA00022505"/>
    </source>
</evidence>
<dbReference type="RefSeq" id="WP_085120531.1">
    <property type="nucleotide sequence ID" value="NZ_FWZX01000001.1"/>
</dbReference>
<evidence type="ECO:0000313" key="7">
    <source>
        <dbReference type="EMBL" id="SME89046.1"/>
    </source>
</evidence>
<dbReference type="InterPro" id="IPR030835">
    <property type="entry name" value="Sulfite_DH_SoxC"/>
</dbReference>
<dbReference type="PANTHER" id="PTHR19372">
    <property type="entry name" value="SULFITE REDUCTASE"/>
    <property type="match status" value="1"/>
</dbReference>
<dbReference type="Gene3D" id="2.60.40.650">
    <property type="match status" value="1"/>
</dbReference>
<protein>
    <submittedName>
        <fullName evidence="7">Sulfur dehydrogenase subunit SoxC</fullName>
    </submittedName>
</protein>
<dbReference type="InterPro" id="IPR036374">
    <property type="entry name" value="OxRdtase_Mopterin-bd_sf"/>
</dbReference>
<accession>A0A1Y6B366</accession>
<gene>
    <name evidence="7" type="ORF">SAMN05428998_101171</name>
</gene>
<dbReference type="Gene3D" id="3.90.420.10">
    <property type="entry name" value="Oxidoreductase, molybdopterin-binding domain"/>
    <property type="match status" value="1"/>
</dbReference>
<evidence type="ECO:0000256" key="3">
    <source>
        <dbReference type="ARBA" id="ARBA00022723"/>
    </source>
</evidence>
<evidence type="ECO:0000259" key="6">
    <source>
        <dbReference type="Pfam" id="PF03404"/>
    </source>
</evidence>
<dbReference type="PANTHER" id="PTHR19372:SF7">
    <property type="entry name" value="SULFITE OXIDASE, MITOCHONDRIAL"/>
    <property type="match status" value="1"/>
</dbReference>
<dbReference type="NCBIfam" id="TIGR04555">
    <property type="entry name" value="sulfite_DH_soxC"/>
    <property type="match status" value="1"/>
</dbReference>
<dbReference type="InterPro" id="IPR006311">
    <property type="entry name" value="TAT_signal"/>
</dbReference>
<dbReference type="FunFam" id="2.60.40.650:FF:000004">
    <property type="entry name" value="Sulfite oxidase, putative"/>
    <property type="match status" value="1"/>
</dbReference>
<dbReference type="STRING" id="560819.SAMN05428998_101171"/>
<dbReference type="InterPro" id="IPR005066">
    <property type="entry name" value="MoCF_OxRdtse_dimer"/>
</dbReference>
<dbReference type="InterPro" id="IPR014756">
    <property type="entry name" value="Ig_E-set"/>
</dbReference>
<dbReference type="EMBL" id="FWZX01000001">
    <property type="protein sequence ID" value="SME89046.1"/>
    <property type="molecule type" value="Genomic_DNA"/>
</dbReference>
<dbReference type="InterPro" id="IPR000572">
    <property type="entry name" value="OxRdtase_Mopterin-bd_dom"/>
</dbReference>
<evidence type="ECO:0000256" key="4">
    <source>
        <dbReference type="ARBA" id="ARBA00023002"/>
    </source>
</evidence>
<dbReference type="PRINTS" id="PR00407">
    <property type="entry name" value="EUMOPTERIN"/>
</dbReference>
<sequence>MKDDVKDRNAPQSPARRRLLAGGAAAGGLLGAGALGLSGGLKAARAATAPAAADSLPPAVPDWTRYLGAGVDAHPYGMPSEHEAKVVRRSVEWLTATRESSVNFTPLYALDGFVTPNGLCFERHHGGLAEVDPAEHRLMIHGLVDRPLLFTVEDLKRFPQENRFYFLECAANSGMEWHGAQLNGVQYTHGMVHCVQYTGVSLRTLLKEVGLKDKAAWVLAEGADAAAMTRSIPLEKALDDCLVAYSMNGERLRPEQGYPIRLVVPGWEGNTWVKWLRRLELGDQPWYQREETSKYTDLLPNGKARMFTWVMDAKSVITSPAPELPMQQEGPVVIKGLAWSGHGAIKRVDVTVDGGINWQTAQLHGPVLPKCLTRFTFDWVWDGKPALLQSRCIDETGYVQPTMAALQEKRGVNSIYHNNSIQTWQINENGSVENVRLG</sequence>
<dbReference type="Pfam" id="PF00174">
    <property type="entry name" value="Oxidored_molyb"/>
    <property type="match status" value="1"/>
</dbReference>
<dbReference type="GO" id="GO:0020037">
    <property type="term" value="F:heme binding"/>
    <property type="evidence" value="ECO:0007669"/>
    <property type="project" value="TreeGrafter"/>
</dbReference>
<dbReference type="InterPro" id="IPR008335">
    <property type="entry name" value="Mopterin_OxRdtase_euk"/>
</dbReference>
<proteinExistence type="predicted"/>
<feature type="domain" description="Moybdenum cofactor oxidoreductase dimerisation" evidence="6">
    <location>
        <begin position="307"/>
        <end position="423"/>
    </location>
</feature>
<dbReference type="GO" id="GO:0043546">
    <property type="term" value="F:molybdopterin cofactor binding"/>
    <property type="evidence" value="ECO:0007669"/>
    <property type="project" value="TreeGrafter"/>
</dbReference>
<dbReference type="PROSITE" id="PS51318">
    <property type="entry name" value="TAT"/>
    <property type="match status" value="1"/>
</dbReference>
<dbReference type="GO" id="GO:0006790">
    <property type="term" value="P:sulfur compound metabolic process"/>
    <property type="evidence" value="ECO:0007669"/>
    <property type="project" value="TreeGrafter"/>
</dbReference>
<reference evidence="7 8" key="1">
    <citation type="submission" date="2017-04" db="EMBL/GenBank/DDBJ databases">
        <authorList>
            <person name="Afonso C.L."/>
            <person name="Miller P.J."/>
            <person name="Scott M.A."/>
            <person name="Spackman E."/>
            <person name="Goraichik I."/>
            <person name="Dimitrov K.M."/>
            <person name="Suarez D.L."/>
            <person name="Swayne D.E."/>
        </authorList>
    </citation>
    <scope>NUCLEOTIDE SEQUENCE [LARGE SCALE GENOMIC DNA]</scope>
    <source>
        <strain evidence="7 8">USBA 355</strain>
    </source>
</reference>
<keyword evidence="4" id="KW-0560">Oxidoreductase</keyword>
<dbReference type="SUPFAM" id="SSF81296">
    <property type="entry name" value="E set domains"/>
    <property type="match status" value="1"/>
</dbReference>
<evidence type="ECO:0000313" key="8">
    <source>
        <dbReference type="Proteomes" id="UP000192917"/>
    </source>
</evidence>
<keyword evidence="2" id="KW-0500">Molybdenum</keyword>
<comment type="cofactor">
    <cofactor evidence="1">
        <name>Mo-molybdopterin</name>
        <dbReference type="ChEBI" id="CHEBI:71302"/>
    </cofactor>
</comment>